<keyword evidence="2" id="KW-1185">Reference proteome</keyword>
<name>A0ABD5UZC1_9EURY</name>
<accession>A0ABD5UZC1</accession>
<reference evidence="1 2" key="1">
    <citation type="journal article" date="2019" name="Int. J. Syst. Evol. Microbiol.">
        <title>The Global Catalogue of Microorganisms (GCM) 10K type strain sequencing project: providing services to taxonomists for standard genome sequencing and annotation.</title>
        <authorList>
            <consortium name="The Broad Institute Genomics Platform"/>
            <consortium name="The Broad Institute Genome Sequencing Center for Infectious Disease"/>
            <person name="Wu L."/>
            <person name="Ma J."/>
        </authorList>
    </citation>
    <scope>NUCLEOTIDE SEQUENCE [LARGE SCALE GENOMIC DNA]</scope>
    <source>
        <strain evidence="1 2">CGMCC 1.3240</strain>
    </source>
</reference>
<proteinExistence type="predicted"/>
<dbReference type="AlphaFoldDB" id="A0ABD5UZC1"/>
<dbReference type="EMBL" id="JBHSXQ010000001">
    <property type="protein sequence ID" value="MFC6904523.1"/>
    <property type="molecule type" value="Genomic_DNA"/>
</dbReference>
<dbReference type="RefSeq" id="WP_340603028.1">
    <property type="nucleotide sequence ID" value="NZ_JBBMXV010000001.1"/>
</dbReference>
<sequence>MYSEEALRALGNEYNAEILGATDEPRSAQALSDELGIPIATCYRRIEELQEVDLLEHHGRVLSDDRRRVSVYRRAVDRVAVDFGSGSYTVDVEDRADVTTTLDDVWRSLSSS</sequence>
<evidence type="ECO:0000313" key="2">
    <source>
        <dbReference type="Proteomes" id="UP001596312"/>
    </source>
</evidence>
<dbReference type="SUPFAM" id="SSF46785">
    <property type="entry name" value="Winged helix' DNA-binding domain"/>
    <property type="match status" value="1"/>
</dbReference>
<evidence type="ECO:0000313" key="1">
    <source>
        <dbReference type="EMBL" id="MFC6904523.1"/>
    </source>
</evidence>
<comment type="caution">
    <text evidence="1">The sequence shown here is derived from an EMBL/GenBank/DDBJ whole genome shotgun (WGS) entry which is preliminary data.</text>
</comment>
<dbReference type="Gene3D" id="1.10.10.10">
    <property type="entry name" value="Winged helix-like DNA-binding domain superfamily/Winged helix DNA-binding domain"/>
    <property type="match status" value="1"/>
</dbReference>
<dbReference type="Proteomes" id="UP001596312">
    <property type="component" value="Unassembled WGS sequence"/>
</dbReference>
<dbReference type="InterPro" id="IPR036390">
    <property type="entry name" value="WH_DNA-bd_sf"/>
</dbReference>
<organism evidence="1 2">
    <name type="scientific">Halalkalicoccus tibetensis</name>
    <dbReference type="NCBI Taxonomy" id="175632"/>
    <lineage>
        <taxon>Archaea</taxon>
        <taxon>Methanobacteriati</taxon>
        <taxon>Methanobacteriota</taxon>
        <taxon>Stenosarchaea group</taxon>
        <taxon>Halobacteria</taxon>
        <taxon>Halobacteriales</taxon>
        <taxon>Halococcaceae</taxon>
        <taxon>Halalkalicoccus</taxon>
    </lineage>
</organism>
<dbReference type="InterPro" id="IPR036388">
    <property type="entry name" value="WH-like_DNA-bd_sf"/>
</dbReference>
<protein>
    <submittedName>
        <fullName evidence="1">Winged helix-turn-helix domain-containing protein</fullName>
    </submittedName>
</protein>
<dbReference type="Pfam" id="PF12840">
    <property type="entry name" value="HTH_20"/>
    <property type="match status" value="1"/>
</dbReference>
<gene>
    <name evidence="1" type="ORF">ACFQGH_04850</name>
</gene>